<sequence length="166" mass="17529">MSSRVLSVADWDVDDFQLHIEAGASIWDGVHQALKNAGIRFAQLEFLPGPLDVAVYHTAPPEQSGKTLVKYGAGIHLGRALLFSANAIYGAGFNGSPLLHCHGFLVDANDAMHGGHLDVVNCIAGAAGLSVQVGATPNIGFAADLDRTSNMHIFHPVRREGLSHGI</sequence>
<gene>
    <name evidence="1" type="ORF">EDC26_102272</name>
</gene>
<name>A0A4R3MAN2_9BURK</name>
<evidence type="ECO:0008006" key="3">
    <source>
        <dbReference type="Google" id="ProtNLM"/>
    </source>
</evidence>
<dbReference type="AlphaFoldDB" id="A0A4R3MAN2"/>
<dbReference type="Gene3D" id="3.30.1330.80">
    <property type="entry name" value="Hypothetical protein, similar to alpha- acetolactate decarboxylase, domain 2"/>
    <property type="match status" value="1"/>
</dbReference>
<dbReference type="Proteomes" id="UP000295525">
    <property type="component" value="Unassembled WGS sequence"/>
</dbReference>
<evidence type="ECO:0000313" key="1">
    <source>
        <dbReference type="EMBL" id="TCT10316.1"/>
    </source>
</evidence>
<dbReference type="EMBL" id="SMAJ01000002">
    <property type="protein sequence ID" value="TCT10316.1"/>
    <property type="molecule type" value="Genomic_DNA"/>
</dbReference>
<organism evidence="1 2">
    <name type="scientific">Paralcaligenes ureilyticus</name>
    <dbReference type="NCBI Taxonomy" id="627131"/>
    <lineage>
        <taxon>Bacteria</taxon>
        <taxon>Pseudomonadati</taxon>
        <taxon>Pseudomonadota</taxon>
        <taxon>Betaproteobacteria</taxon>
        <taxon>Burkholderiales</taxon>
        <taxon>Alcaligenaceae</taxon>
        <taxon>Paralcaligenes</taxon>
    </lineage>
</organism>
<protein>
    <recommendedName>
        <fullName evidence="3">PPC domain-containing protein</fullName>
    </recommendedName>
</protein>
<reference evidence="1 2" key="1">
    <citation type="submission" date="2019-03" db="EMBL/GenBank/DDBJ databases">
        <title>Genomic Encyclopedia of Type Strains, Phase IV (KMG-IV): sequencing the most valuable type-strain genomes for metagenomic binning, comparative biology and taxonomic classification.</title>
        <authorList>
            <person name="Goeker M."/>
        </authorList>
    </citation>
    <scope>NUCLEOTIDE SEQUENCE [LARGE SCALE GENOMIC DNA]</scope>
    <source>
        <strain evidence="1 2">DSM 24591</strain>
    </source>
</reference>
<evidence type="ECO:0000313" key="2">
    <source>
        <dbReference type="Proteomes" id="UP000295525"/>
    </source>
</evidence>
<dbReference type="RefSeq" id="WP_132579903.1">
    <property type="nucleotide sequence ID" value="NZ_SMAJ01000002.1"/>
</dbReference>
<dbReference type="SUPFAM" id="SSF117856">
    <property type="entry name" value="AF0104/ALDC/Ptd012-like"/>
    <property type="match status" value="1"/>
</dbReference>
<comment type="caution">
    <text evidence="1">The sequence shown here is derived from an EMBL/GenBank/DDBJ whole genome shotgun (WGS) entry which is preliminary data.</text>
</comment>
<accession>A0A4R3MAN2</accession>
<keyword evidence="2" id="KW-1185">Reference proteome</keyword>
<dbReference type="OrthoDB" id="8720942at2"/>
<proteinExistence type="predicted"/>